<evidence type="ECO:0000313" key="1">
    <source>
        <dbReference type="EMBL" id="GBH22145.1"/>
    </source>
</evidence>
<reference evidence="1" key="1">
    <citation type="submission" date="2017-04" db="EMBL/GenBank/DDBJ databases">
        <title>Unveiling RNA virosphere associated with marine microorganisms.</title>
        <authorList>
            <person name="Urayama S."/>
            <person name="Takaki Y."/>
            <person name="Nishi S."/>
            <person name="Yoshida Y."/>
            <person name="Deguchi S."/>
            <person name="Takai K."/>
            <person name="Nunoura T."/>
        </authorList>
    </citation>
    <scope>NUCLEOTIDE SEQUENCE</scope>
</reference>
<dbReference type="EMBL" id="BDQA01000696">
    <property type="protein sequence ID" value="GBH22145.1"/>
    <property type="molecule type" value="Genomic_RNA"/>
</dbReference>
<proteinExistence type="predicted"/>
<dbReference type="AlphaFoldDB" id="A0A2V0RIT3"/>
<protein>
    <submittedName>
        <fullName evidence="1">Uncharacterized protein</fullName>
    </submittedName>
</protein>
<name>A0A2V0RIT3_9ZZZZ</name>
<comment type="caution">
    <text evidence="1">The sequence shown here is derived from an EMBL/GenBank/DDBJ whole genome shotgun (WGS) entry which is preliminary data.</text>
</comment>
<accession>A0A2V0RIT3</accession>
<sequence>MSDYQRVLTALTEISKNQLDLQLTQSKQPKLFLITNGGVSNVAKTTSDVIMWNESDIFRNDIVGLVYDASTGHITLPSDDGYYYRIKLSSFIKRGASHGTATAGSVRITLQTPSTNDSSSFVNWDELDVGYVPTSTHTTMRGSWTIGDPLYVEVVNDIVASNTGAATFGQVELLIEQYSI</sequence>
<organism evidence="1">
    <name type="scientific">viral metagenome</name>
    <dbReference type="NCBI Taxonomy" id="1070528"/>
    <lineage>
        <taxon>unclassified sequences</taxon>
        <taxon>metagenomes</taxon>
        <taxon>organismal metagenomes</taxon>
    </lineage>
</organism>